<comment type="caution">
    <text evidence="2">The sequence shown here is derived from an EMBL/GenBank/DDBJ whole genome shotgun (WGS) entry which is preliminary data.</text>
</comment>
<dbReference type="AlphaFoldDB" id="A0A948RY52"/>
<reference evidence="2" key="1">
    <citation type="submission" date="2021-05" db="EMBL/GenBank/DDBJ databases">
        <title>Energy efficiency and biological interactions define the core microbiome of deep oligotrophic groundwater.</title>
        <authorList>
            <person name="Mehrshad M."/>
            <person name="Lopez-Fernandez M."/>
            <person name="Bell E."/>
            <person name="Bernier-Latmani R."/>
            <person name="Bertilsson S."/>
            <person name="Dopson M."/>
        </authorList>
    </citation>
    <scope>NUCLEOTIDE SEQUENCE</scope>
    <source>
        <strain evidence="2">Modern_marine.mb.64</strain>
    </source>
</reference>
<protein>
    <submittedName>
        <fullName evidence="2">Uncharacterized protein</fullName>
    </submittedName>
</protein>
<evidence type="ECO:0000256" key="1">
    <source>
        <dbReference type="SAM" id="MobiDB-lite"/>
    </source>
</evidence>
<evidence type="ECO:0000313" key="2">
    <source>
        <dbReference type="EMBL" id="MBU2692601.1"/>
    </source>
</evidence>
<gene>
    <name evidence="2" type="ORF">KJ970_16930</name>
</gene>
<evidence type="ECO:0000313" key="3">
    <source>
        <dbReference type="Proteomes" id="UP000777784"/>
    </source>
</evidence>
<feature type="region of interest" description="Disordered" evidence="1">
    <location>
        <begin position="41"/>
        <end position="93"/>
    </location>
</feature>
<accession>A0A948RY52</accession>
<feature type="compositionally biased region" description="Basic and acidic residues" evidence="1">
    <location>
        <begin position="78"/>
        <end position="93"/>
    </location>
</feature>
<organism evidence="2 3">
    <name type="scientific">Eiseniibacteriota bacterium</name>
    <dbReference type="NCBI Taxonomy" id="2212470"/>
    <lineage>
        <taxon>Bacteria</taxon>
        <taxon>Candidatus Eiseniibacteriota</taxon>
    </lineage>
</organism>
<dbReference type="EMBL" id="JAHJDP010000097">
    <property type="protein sequence ID" value="MBU2692601.1"/>
    <property type="molecule type" value="Genomic_DNA"/>
</dbReference>
<sequence>MFAHQRMLWVLLLATFLLSTLGGWGIASRVWAHTQAYERAPVESDGDPDSLPHRSNPGGGDDSIYRPKSCIQNPGESIEVRRGSRIQHREKTPEPHRGWRFWLERLVLLMRGGHYGKL</sequence>
<proteinExistence type="predicted"/>
<dbReference type="Proteomes" id="UP000777784">
    <property type="component" value="Unassembled WGS sequence"/>
</dbReference>
<name>A0A948RY52_UNCEI</name>